<dbReference type="Pfam" id="PF25821">
    <property type="entry name" value="DUF7950"/>
    <property type="match status" value="1"/>
</dbReference>
<proteinExistence type="predicted"/>
<dbReference type="InterPro" id="IPR057710">
    <property type="entry name" value="DUF7950"/>
</dbReference>
<evidence type="ECO:0000313" key="4">
    <source>
        <dbReference type="Proteomes" id="UP001293593"/>
    </source>
</evidence>
<keyword evidence="4" id="KW-1185">Reference proteome</keyword>
<organism evidence="3 4">
    <name type="scientific">Acacia crassicarpa</name>
    <name type="common">northern wattle</name>
    <dbReference type="NCBI Taxonomy" id="499986"/>
    <lineage>
        <taxon>Eukaryota</taxon>
        <taxon>Viridiplantae</taxon>
        <taxon>Streptophyta</taxon>
        <taxon>Embryophyta</taxon>
        <taxon>Tracheophyta</taxon>
        <taxon>Spermatophyta</taxon>
        <taxon>Magnoliopsida</taxon>
        <taxon>eudicotyledons</taxon>
        <taxon>Gunneridae</taxon>
        <taxon>Pentapetalae</taxon>
        <taxon>rosids</taxon>
        <taxon>fabids</taxon>
        <taxon>Fabales</taxon>
        <taxon>Fabaceae</taxon>
        <taxon>Caesalpinioideae</taxon>
        <taxon>mimosoid clade</taxon>
        <taxon>Acacieae</taxon>
        <taxon>Acacia</taxon>
    </lineage>
</organism>
<dbReference type="PANTHER" id="PTHR33595:SF4">
    <property type="entry name" value="EMB|CAB62340.1"/>
    <property type="match status" value="1"/>
</dbReference>
<dbReference type="EMBL" id="JAWXYG010000005">
    <property type="protein sequence ID" value="KAK4272165.1"/>
    <property type="molecule type" value="Genomic_DNA"/>
</dbReference>
<name>A0AAE1KFC8_9FABA</name>
<evidence type="ECO:0000256" key="1">
    <source>
        <dbReference type="SAM" id="MobiDB-lite"/>
    </source>
</evidence>
<dbReference type="Proteomes" id="UP001293593">
    <property type="component" value="Unassembled WGS sequence"/>
</dbReference>
<dbReference type="AlphaFoldDB" id="A0AAE1KFC8"/>
<feature type="region of interest" description="Disordered" evidence="1">
    <location>
        <begin position="42"/>
        <end position="61"/>
    </location>
</feature>
<sequence>MDGGAESRVAPSGGGGGSSGLDKTLNNRIMLRFRPIAPKPFAGGPVLDHRSTMHLSGKRPKRKYVRVGRNSRRCRHTKNSCEELQKQERSENAVVTRELWMENTKLGEGSVAGFSGRKSLNLDPMAAKMEIHDNQVKLDFGETIHRTVPVVDTWVTVESMTGTCMMDLGRTDDEKVLNLARDTCPAFISDGLNRLRWVNEAYKKMVVWQEEAEEPSPEITVWLRIEDMEVYSQAAFSCKVKLQYRRENNGKCTKVVPCDAWKMDAGGFAWRLDVKAALSLGL</sequence>
<feature type="region of interest" description="Disordered" evidence="1">
    <location>
        <begin position="1"/>
        <end position="23"/>
    </location>
</feature>
<evidence type="ECO:0000313" key="3">
    <source>
        <dbReference type="EMBL" id="KAK4272165.1"/>
    </source>
</evidence>
<comment type="caution">
    <text evidence="3">The sequence shown here is derived from an EMBL/GenBank/DDBJ whole genome shotgun (WGS) entry which is preliminary data.</text>
</comment>
<protein>
    <recommendedName>
        <fullName evidence="2">DUF7950 domain-containing protein</fullName>
    </recommendedName>
</protein>
<gene>
    <name evidence="3" type="ORF">QN277_020755</name>
</gene>
<evidence type="ECO:0000259" key="2">
    <source>
        <dbReference type="Pfam" id="PF25821"/>
    </source>
</evidence>
<feature type="domain" description="DUF7950" evidence="2">
    <location>
        <begin position="151"/>
        <end position="279"/>
    </location>
</feature>
<dbReference type="PANTHER" id="PTHR33595">
    <property type="entry name" value="VON WILLEBRAND FACTOR A DOMAIN PROTEIN"/>
    <property type="match status" value="1"/>
</dbReference>
<reference evidence="3" key="1">
    <citation type="submission" date="2023-10" db="EMBL/GenBank/DDBJ databases">
        <title>Chromosome-level genome of the transformable northern wattle, Acacia crassicarpa.</title>
        <authorList>
            <person name="Massaro I."/>
            <person name="Sinha N.R."/>
            <person name="Poethig S."/>
            <person name="Leichty A.R."/>
        </authorList>
    </citation>
    <scope>NUCLEOTIDE SEQUENCE</scope>
    <source>
        <strain evidence="3">Acra3RX</strain>
        <tissue evidence="3">Leaf</tissue>
    </source>
</reference>
<accession>A0AAE1KFC8</accession>